<dbReference type="Gene3D" id="2.60.40.2810">
    <property type="match status" value="3"/>
</dbReference>
<proteinExistence type="predicted"/>
<dbReference type="Pfam" id="PF13385">
    <property type="entry name" value="Laminin_G_3"/>
    <property type="match status" value="1"/>
</dbReference>
<evidence type="ECO:0000313" key="5">
    <source>
        <dbReference type="Proteomes" id="UP000717995"/>
    </source>
</evidence>
<evidence type="ECO:0000313" key="4">
    <source>
        <dbReference type="EMBL" id="MBM7060389.1"/>
    </source>
</evidence>
<evidence type="ECO:0000256" key="1">
    <source>
        <dbReference type="ARBA" id="ARBA00022837"/>
    </source>
</evidence>
<evidence type="ECO:0000256" key="2">
    <source>
        <dbReference type="SAM" id="MobiDB-lite"/>
    </source>
</evidence>
<name>A0ABS2IDM0_9GAMM</name>
<dbReference type="SUPFAM" id="SSF51120">
    <property type="entry name" value="beta-Roll"/>
    <property type="match status" value="1"/>
</dbReference>
<sequence length="4493" mass="454848">MSSVVALVKSIVGQVVAISPEGARRLLIEGDRIYQGEQLDTGAAGMVTLQLPDGRLVDLGRDTQWSHSELPQHAAEQQARSSEVPSAEELQQAIAAGADPTQLLEATAAGPGSAGAGSSGPAGGSHSFVLLSATGERVEAEVGFSTNGLGEGGSSDGQTEDPQVNLAPEFLDAAGNPTSQFNLSTDEDTPFAGTFVARDANGDLYSFSVDRAPANGQLTLNADGSWSYAPNRDYNGADSFQVQVTDSRGASSSLTVNLGVTPVNDAPVATGSYTATINDSTELDSFANITGKLLASDVDDSNLTWSGSAKGAYGELTVNADGSYTYVVDAAAVNALPAGATPNDTFTVTVRDPSGATDTREIVIDLKGANDTASISGNAAGGVQEDQLVSDGQLTASGKLAVSDVDAGQAVFQAESNVGGTNGYGVFSIDASGNWSFTANNAQAAIQALGVGESLTDSFTVVSQDGTASQVVTVTILGTNDAPVAVADSGAVREDATLNVSASNGVLANDTDADANDTLSVAEVNGSAANVGHAINGAYGTLTLNANGSYTYIANNADRLAAGAKATDSFTYTVSDGQGGTSTTTLLINLTGINDRPVGNDDRFSVNEDEVLKQNVLSNDSDVDSSDTLSVVSFGIGLPIISAGQSLTIPLVGKLSIAANGDLTFTPAANYNGPVPPITYVLSDGKTITSADVRIEINAVNDAPVNSVPGAQSLAEDSSKTFSILRGNAISVGDIDSNTLSTTLKVEHGVLTLGPLSGGVGVTTNPDGSLTLTGSATAINLALSGLKYTPAANFNGTDTLSVTTSDGALTDTDVITLNVTPVNDAPVAFDAQDATQEDAAVLTGQLSASDVDVTDTLTFSAIGNLPAGFTLNGNGSWSLDPRVNAYQALAEGEIQTLTIQYRVSDGKLSDTGTLTIVVTGTNDAPIATDASRDVFEDGSLTGQLGASDVDHGAVLTYTASPQSLPAGFSLSANGAWSFDASNSAYQSLAAGETRQLVINFTVTDQYNAADTGVLTITVTGTNDLPVARADSGAVREDATLNVSAKNGVLANDTDVDTTDTLSVAEVNGSAANVGHAINGAYGTLTLNANGSYTYIANNADRLAAGAKATDSFTYTVSDGQGGSSTTTLLINLTGINDRPVGNDDRFSVNEDEVLKQNVLSNDSDVDSSDTLSVVSFGIGLPIISAGQSLTIPLVGKLSIAANGDLTFTPNANYNGPVPAITYVLSDGKVLTSAEVRIEINAVNDAPGNSVPGEQSLAEDSSKTFSILRGNAISVGDIDSNTLSTTLKVEHGVLNVGPLTPGVTISGDGTGTLVLTGSSAAINLALSGLKYTPVADFNGDDTLSVTTSDGQIDRTDLITLNVTPVNDAPTATAIDLHSMAEDGSLIITQAQLLASAHDVDGDTLRAVDLTVSSGRGSLTANPDGSWTFKPAQDWSGPVSFSYGVSDGTVTVANSASLTVTPVNDAPTISAPATSTIDEDHSLTFTGANAIRIADVDAGTAALRFHVLVSNGTLTLADGTTTNAAGALSFTGSLAAINAKLEGAVFTPNANYFGPANIVVSVNDLGNSGAGGELRASQTIKVTVNAVDDPSVLIADSGSSDEDHGITGNVLSNDSDVDNVLSVATFSIGSTVYTAGQAATLAGIGELTVHANGNYSFTPDANWNGSVPQVTYTTNTGSSSTLDLTVKAINDAPTISAPATSTIDEDHSLTFTGANAIRIADVDAGNAALRFHVQVSNGTLTLLDGTTTNAAGALSFTGTLAAINAKLEGAVFTPNANYFGPANIVVSVNDFGNTGEGGELRASQTIKVTVNSVNDDPVALADANAVNEGASVSRNAGNGVLANDSDVDGGTLSVSAVNGNAASVGHAINGAYGSLTLNANGSYTYVANNADRLAAGAKATDSFTYTVSDGQGGSSTTTLLINLTGINDRPVGNDDRFSVNEDEVLRDNVITNADGKDSDVDVGDTLSVLRFGIGLPIYAAGQTMTIPLVGKLSIAANGDLTFTPNANYNGPVPAITYVLSDGKVITSADVHIEINAVNDAPVNNVPGAQSVDEDSSKTFSILRGNAISVGDIDSNTLSTTLKVEHGVLNLGPLSGGVSLTTNADGSLTLTGSASAINLALSGLKYTPAANFFGDDTLSVTTSDGQASDTDVIPLNVSAVNDAALISGDDLGAVSEDGTLSVSGALAVSDIDSPALIIADSVTGTYGDFSINAAGNWTYTLRNGDANVQALTSTAQEHESFTVTSADGTTHQIVITVNGANEAPTATVSAAAGNEDSTGIPVTLSASDVDGTIISFTLSSVPEHGTLYFGGTALASGAVITAIAGGAALTFVPDANWNGSTGFDFTVTDNEGAVSASNSQTITVNPVNDLASIDGVYTGGVTEDSAVVDGNLTASGKLNVSDVDSGQAEFQPQSAVTGSNGFGSFSIDANGHWSYTAANSQIAIQQLAAGSSLTDSFTVTSLDGSTSQVITVTLNGANDVAVISGTTSGGVTEDTALVGGELQASGKLAVTDVDLGQAQFQALTEVAGSQGYGNFSIDADGNWTYHADNSQSVIQQLGVGEYLTDSFTVVSKDGSASQVVTVTIHGSNDDPIAINDPAGEAYSVALGSKSTSGAGWSSLDSHAQATGFTAHKADGSAGTLYNSGGYLGVSGTPRASGGVPNQIEYNPATGKSESLGLNFTGNLNKATFSVSNLYGNEDGGESGRWVALYNGEVVATGTFRFTGSTHSGDIAIDTGSRVFNSIRFEALGTNSSTDGSDYFLTGFSGSGPAAANGIYTVGENSTLNIAAAKGVLANDSDRDGDDLRVSLINNQIFTVGTALALASGALLTMNADGSFRYDTNGKFDSLKAGQVKTDTFQYTVSDGQGGSATATATVTIIGSNDAPLAAAQTATTNEDTPFNGQVVASDAESDALTFKLLTGAQHGTVTVNANGSYLYTPSSNYNGPDSFKVQISDGQGGITETTVAVTVVAVNDAPTAAADSASTPINVTLSNINVLANDTDVENDKLTVTGASVDPAKGSVSVNTDGTLNFVPGSNVTGPVEISYQINDGQTGGTATGTLTVTVGPNTAPDGADKAISLNEDGQHSFSAGDFGYQDADAGQQLKAVRIDTLPGAGSLTLSGDAVAQGQVIDAADLGNLVFTPAANANGSGYATLTFSVKDSAGTFDTAPNTLTFNVAAVADPAIIAGDDRGAVTEDAHVVGGKLTDSGTLTINDPDAGEAGFVAGAGTPSGSALGSLSIDAGGEWTYQVNNADVQYLKLNQTRIESFTVESLDGTTHTIEVTITGTNDGPVASGSYAATITDTAAADSFADITGTLVASDADDGSNLTWSGSAKGAYGELTVNADGSYRYVVDANAVNALPADAAQTESFTVTVRDPSNASDTRTIVIDITGANDTANISGAAAGSVAEDTNVTLAGKLSTGGKLSIADRDSGEAAFQPQTNAAGSKGYGTFSVDASGNWTYTADNSQQAIQKLGAGKSLTDSFTVTSKDGSATQVVTVTIIGTNDGPLALNDSGLAGLKGEYFAYHEGATADGGNLENLSVVSNFLKSNSADATFVAKTLNYGQISGDLGADGKLQAFLGSDAGSLNGVDPENSTDAIIRLSGAIKLDAGTYNFRITSDDGYSIRIDGVLVAQVPDKQSTKTTTHDSFTVGAGTHTIEIIYWDQGGEAVFQPELRLGSGSYQSLGSYTLTQSVLLSTLEDTPLTIEPSVLLANDSDPDGDTLSIISVQGATNGTVALVDGKVVFTPAKDFAGPTGSFTYTVADPSGAISTATVTVQVGAVNDAPRVSPVALAGGTEDGTSVTFTKAQLLAGASDVEGDTLSLANVKLVSGTGLLSVNGAGTTWTFKPAQDWNGTVSLSYDVSDGKGGVTSNTASFNVAAVADIVGDSFSIVEDTKTTLNVLSNDSFENSARSITAIDGKAIAAGQTLDVTHGKVTLNANGSLSFEPEANYNGPTSFTYSVTSNGAVETATVALTVTPVHDAKLPSLSVSPVGQWTFDENSGATTTKNATTGQTGTLRDDQSSWFDNSALPVLSSTSRAAGAGHFISLNTSLYDSGDRIDLSSSATQALLGSATMTFWVKTSQEGGENGNGNSWDLPSIIGSEQKDDGNDIQWGAINNSGKIGLGLGNVNGVYSTTAIDDNVWHNVAISRDASTGLVSIYIDGKLEATGSPSDSDFTGTLNQLTSIGATNRFTGNGTALDDTRYFKGSLDDLRIYDHVLSADQIQAIRSVENGFQDSAIANDGGPLKVALAGTDYTDLSVSGLAKDMVISDGNGHSIVSTGVDHVIDLHGWTTSTLTLSNTGIASGTLVFTATNTVNGDSSSSSEYLLLANGTSKLVDGSTGNDTLTGTNAADLLRGGNGKDTLLGGDGDDILIGGKGDDTLTGGAGADTFIWKSGDTGKDVIKDFNATQGDRIDLSDLLPDADVNNVLSYLKVDTTTSTLKISTSGNLNASASNADVTIELGNNGSAADLSSYGVTAADIAKSLIAGDPHNKVDHH</sequence>
<dbReference type="InterPro" id="IPR040853">
    <property type="entry name" value="RapA2_cadherin-like"/>
</dbReference>
<dbReference type="InterPro" id="IPR013320">
    <property type="entry name" value="ConA-like_dom_sf"/>
</dbReference>
<dbReference type="InterPro" id="IPR001343">
    <property type="entry name" value="Hemolysn_Ca-bd"/>
</dbReference>
<dbReference type="EMBL" id="JAFEUP010000002">
    <property type="protein sequence ID" value="MBM7060389.1"/>
    <property type="molecule type" value="Genomic_DNA"/>
</dbReference>
<dbReference type="InterPro" id="IPR011049">
    <property type="entry name" value="Serralysin-like_metalloprot_C"/>
</dbReference>
<dbReference type="InterPro" id="IPR019960">
    <property type="entry name" value="T1SS_VCA0849"/>
</dbReference>
<dbReference type="Pfam" id="PF07691">
    <property type="entry name" value="PA14"/>
    <property type="match status" value="1"/>
</dbReference>
<feature type="region of interest" description="Disordered" evidence="2">
    <location>
        <begin position="3996"/>
        <end position="4016"/>
    </location>
</feature>
<accession>A0ABS2IDM0</accession>
<dbReference type="NCBIfam" id="TIGR01965">
    <property type="entry name" value="VCBS_repeat"/>
    <property type="match status" value="16"/>
</dbReference>
<dbReference type="Pfam" id="PF17892">
    <property type="entry name" value="Cadherin_5"/>
    <property type="match status" value="4"/>
</dbReference>
<keyword evidence="5" id="KW-1185">Reference proteome</keyword>
<dbReference type="RefSeq" id="WP_204915512.1">
    <property type="nucleotide sequence ID" value="NZ_JAFEUP010000002.1"/>
</dbReference>
<dbReference type="Gene3D" id="2.60.40.1200">
    <property type="match status" value="4"/>
</dbReference>
<comment type="caution">
    <text evidence="4">The sequence shown here is derived from an EMBL/GenBank/DDBJ whole genome shotgun (WGS) entry which is preliminary data.</text>
</comment>
<dbReference type="PROSITE" id="PS00330">
    <property type="entry name" value="HEMOLYSIN_CALCIUM"/>
    <property type="match status" value="2"/>
</dbReference>
<dbReference type="Gene3D" id="2.60.40.3440">
    <property type="match status" value="3"/>
</dbReference>
<gene>
    <name evidence="4" type="ORF">JQX08_06695</name>
</gene>
<feature type="domain" description="Cadherin" evidence="3">
    <location>
        <begin position="1822"/>
        <end position="1935"/>
    </location>
</feature>
<dbReference type="SUPFAM" id="SSF49899">
    <property type="entry name" value="Concanavalin A-like lectins/glucanases"/>
    <property type="match status" value="1"/>
</dbReference>
<dbReference type="Pfam" id="PF17803">
    <property type="entry name" value="Cadherin_4"/>
    <property type="match status" value="11"/>
</dbReference>
<feature type="region of interest" description="Disordered" evidence="2">
    <location>
        <begin position="144"/>
        <end position="163"/>
    </location>
</feature>
<dbReference type="PROSITE" id="PS50268">
    <property type="entry name" value="CADHERIN_2"/>
    <property type="match status" value="3"/>
</dbReference>
<dbReference type="NCBIfam" id="NF012211">
    <property type="entry name" value="tand_rpt_95"/>
    <property type="match status" value="19"/>
</dbReference>
<dbReference type="InterPro" id="IPR018511">
    <property type="entry name" value="Hemolysin-typ_Ca-bd_CS"/>
</dbReference>
<organism evidence="4 5">
    <name type="scientific">Zestomonas insulae</name>
    <dbReference type="NCBI Taxonomy" id="2809017"/>
    <lineage>
        <taxon>Bacteria</taxon>
        <taxon>Pseudomonadati</taxon>
        <taxon>Pseudomonadota</taxon>
        <taxon>Gammaproteobacteria</taxon>
        <taxon>Pseudomonadales</taxon>
        <taxon>Pseudomonadaceae</taxon>
        <taxon>Zestomonas</taxon>
    </lineage>
</organism>
<dbReference type="Pfam" id="PF00353">
    <property type="entry name" value="HemolysinCabind"/>
    <property type="match status" value="1"/>
</dbReference>
<dbReference type="InterPro" id="IPR011658">
    <property type="entry name" value="PA14_dom"/>
</dbReference>
<dbReference type="InterPro" id="IPR041690">
    <property type="entry name" value="Cadherin_5"/>
</dbReference>
<protein>
    <submittedName>
        <fullName evidence="4">Retention module-containing protein</fullName>
    </submittedName>
</protein>
<dbReference type="Pfam" id="PF17963">
    <property type="entry name" value="Big_9"/>
    <property type="match status" value="10"/>
</dbReference>
<dbReference type="InterPro" id="IPR002126">
    <property type="entry name" value="Cadherin-like_dom"/>
</dbReference>
<dbReference type="InterPro" id="IPR047777">
    <property type="entry name" value="LapA-like_RM"/>
</dbReference>
<dbReference type="NCBIfam" id="NF033682">
    <property type="entry name" value="retention_LapA"/>
    <property type="match status" value="1"/>
</dbReference>
<evidence type="ECO:0000259" key="3">
    <source>
        <dbReference type="PROSITE" id="PS50268"/>
    </source>
</evidence>
<dbReference type="PANTHER" id="PTHR14139:SF2">
    <property type="entry name" value="CALSYNTENIN-1"/>
    <property type="match status" value="1"/>
</dbReference>
<reference evidence="4 5" key="1">
    <citation type="submission" date="2021-02" db="EMBL/GenBank/DDBJ databases">
        <authorList>
            <person name="Lee D.-H."/>
        </authorList>
    </citation>
    <scope>NUCLEOTIDE SEQUENCE [LARGE SCALE GENOMIC DNA]</scope>
    <source>
        <strain evidence="4 5">UL073</strain>
    </source>
</reference>
<feature type="compositionally biased region" description="Low complexity" evidence="2">
    <location>
        <begin position="3998"/>
        <end position="4012"/>
    </location>
</feature>
<dbReference type="Gene3D" id="2.60.120.200">
    <property type="match status" value="1"/>
</dbReference>
<dbReference type="InterPro" id="IPR013783">
    <property type="entry name" value="Ig-like_fold"/>
</dbReference>
<dbReference type="PRINTS" id="PR00313">
    <property type="entry name" value="CABNDNGRPT"/>
</dbReference>
<feature type="region of interest" description="Disordered" evidence="2">
    <location>
        <begin position="67"/>
        <end position="88"/>
    </location>
</feature>
<feature type="domain" description="Cadherin" evidence="3">
    <location>
        <begin position="484"/>
        <end position="604"/>
    </location>
</feature>
<dbReference type="NCBIfam" id="TIGR03661">
    <property type="entry name" value="T1SS_VCA0849"/>
    <property type="match status" value="1"/>
</dbReference>
<keyword evidence="1" id="KW-0106">Calcium</keyword>
<dbReference type="InterPro" id="IPR010221">
    <property type="entry name" value="VCBS_dom"/>
</dbReference>
<dbReference type="Gene3D" id="2.60.40.10">
    <property type="entry name" value="Immunoglobulins"/>
    <property type="match status" value="10"/>
</dbReference>
<dbReference type="PANTHER" id="PTHR14139">
    <property type="entry name" value="CALSYNTENIN"/>
    <property type="match status" value="1"/>
</dbReference>
<feature type="domain" description="Cadherin" evidence="3">
    <location>
        <begin position="823"/>
        <end position="927"/>
    </location>
</feature>
<dbReference type="Proteomes" id="UP000717995">
    <property type="component" value="Unassembled WGS sequence"/>
</dbReference>